<evidence type="ECO:0000256" key="4">
    <source>
        <dbReference type="ARBA" id="ARBA00022723"/>
    </source>
</evidence>
<keyword evidence="8" id="KW-0862">Zinc</keyword>
<comment type="caution">
    <text evidence="14">The sequence shown here is derived from an EMBL/GenBank/DDBJ whole genome shotgun (WGS) entry which is preliminary data.</text>
</comment>
<dbReference type="CDD" id="cd16773">
    <property type="entry name" value="RING-HC_RBR_TRIAD1"/>
    <property type="match status" value="1"/>
</dbReference>
<dbReference type="SUPFAM" id="SSF57850">
    <property type="entry name" value="RING/U-box"/>
    <property type="match status" value="2"/>
</dbReference>
<dbReference type="Proteomes" id="UP000307169">
    <property type="component" value="Unassembled WGS sequence"/>
</dbReference>
<dbReference type="PROSITE" id="PS51873">
    <property type="entry name" value="TRIAD"/>
    <property type="match status" value="1"/>
</dbReference>
<feature type="domain" description="RING-type" evidence="12">
    <location>
        <begin position="147"/>
        <end position="371"/>
    </location>
</feature>
<keyword evidence="6 9" id="KW-0863">Zinc-finger</keyword>
<evidence type="ECO:0000256" key="10">
    <source>
        <dbReference type="SAM" id="MobiDB-lite"/>
    </source>
</evidence>
<dbReference type="GO" id="GO:0061630">
    <property type="term" value="F:ubiquitin protein ligase activity"/>
    <property type="evidence" value="ECO:0007669"/>
    <property type="project" value="UniProtKB-EC"/>
</dbReference>
<evidence type="ECO:0000256" key="9">
    <source>
        <dbReference type="PROSITE-ProRule" id="PRU00175"/>
    </source>
</evidence>
<dbReference type="EMBL" id="SPRO01000029">
    <property type="protein sequence ID" value="TIC29282.1"/>
    <property type="molecule type" value="Genomic_DNA"/>
</dbReference>
<dbReference type="FunFam" id="3.30.40.10:FF:000019">
    <property type="entry name" value="RBR-type E3 ubiquitin transferase"/>
    <property type="match status" value="1"/>
</dbReference>
<evidence type="ECO:0000313" key="14">
    <source>
        <dbReference type="EMBL" id="TIC29282.1"/>
    </source>
</evidence>
<dbReference type="InterPro" id="IPR044066">
    <property type="entry name" value="TRIAD_supradom"/>
</dbReference>
<keyword evidence="7" id="KW-0833">Ubl conjugation pathway</keyword>
<dbReference type="Pfam" id="PF19422">
    <property type="entry name" value="Ariadne"/>
    <property type="match status" value="1"/>
</dbReference>
<evidence type="ECO:0000259" key="11">
    <source>
        <dbReference type="PROSITE" id="PS50089"/>
    </source>
</evidence>
<dbReference type="InterPro" id="IPR013083">
    <property type="entry name" value="Znf_RING/FYVE/PHD"/>
</dbReference>
<dbReference type="Pfam" id="PF01485">
    <property type="entry name" value="IBR"/>
    <property type="match status" value="1"/>
</dbReference>
<dbReference type="InterPro" id="IPR048962">
    <property type="entry name" value="ARIH1-like_UBL"/>
</dbReference>
<reference evidence="15 16" key="1">
    <citation type="submission" date="2019-03" db="EMBL/GenBank/DDBJ databases">
        <title>Sequencing 25 genomes of Wallemia mellicola.</title>
        <authorList>
            <person name="Gostincar C."/>
        </authorList>
    </citation>
    <scope>NUCLEOTIDE SEQUENCE [LARGE SCALE GENOMIC DNA]</scope>
    <source>
        <strain evidence="13 16">EXF-1262</strain>
        <strain evidence="14 15">EXF-8738</strain>
    </source>
</reference>
<keyword evidence="3" id="KW-0808">Transferase</keyword>
<dbReference type="SMART" id="SM00647">
    <property type="entry name" value="IBR"/>
    <property type="match status" value="2"/>
</dbReference>
<evidence type="ECO:0000256" key="8">
    <source>
        <dbReference type="ARBA" id="ARBA00022833"/>
    </source>
</evidence>
<dbReference type="Pfam" id="PF21235">
    <property type="entry name" value="UBA_ARI1"/>
    <property type="match status" value="1"/>
</dbReference>
<dbReference type="Proteomes" id="UP000305647">
    <property type="component" value="Unassembled WGS sequence"/>
</dbReference>
<feature type="compositionally biased region" description="Acidic residues" evidence="10">
    <location>
        <begin position="33"/>
        <end position="44"/>
    </location>
</feature>
<evidence type="ECO:0000313" key="16">
    <source>
        <dbReference type="Proteomes" id="UP000307169"/>
    </source>
</evidence>
<dbReference type="Gene3D" id="3.30.40.10">
    <property type="entry name" value="Zinc/RING finger domain, C3HC4 (zinc finger)"/>
    <property type="match status" value="1"/>
</dbReference>
<feature type="domain" description="RING-type" evidence="11">
    <location>
        <begin position="151"/>
        <end position="198"/>
    </location>
</feature>
<evidence type="ECO:0000256" key="7">
    <source>
        <dbReference type="ARBA" id="ARBA00022786"/>
    </source>
</evidence>
<protein>
    <recommendedName>
        <fullName evidence="2">RBR-type E3 ubiquitin transferase</fullName>
        <ecNumber evidence="2">2.3.2.31</ecNumber>
    </recommendedName>
</protein>
<evidence type="ECO:0000259" key="12">
    <source>
        <dbReference type="PROSITE" id="PS51873"/>
    </source>
</evidence>
<dbReference type="PANTHER" id="PTHR11685">
    <property type="entry name" value="RBR FAMILY RING FINGER AND IBR DOMAIN-CONTAINING"/>
    <property type="match status" value="1"/>
</dbReference>
<comment type="catalytic activity">
    <reaction evidence="1">
        <text>[E2 ubiquitin-conjugating enzyme]-S-ubiquitinyl-L-cysteine + [acceptor protein]-L-lysine = [E2 ubiquitin-conjugating enzyme]-L-cysteine + [acceptor protein]-N(6)-ubiquitinyl-L-lysine.</text>
        <dbReference type="EC" id="2.3.2.31"/>
    </reaction>
</comment>
<evidence type="ECO:0000256" key="3">
    <source>
        <dbReference type="ARBA" id="ARBA00022679"/>
    </source>
</evidence>
<evidence type="ECO:0000256" key="5">
    <source>
        <dbReference type="ARBA" id="ARBA00022737"/>
    </source>
</evidence>
<name>A0A4T0QVT7_9BASI</name>
<dbReference type="EMBL" id="SPRH01000031">
    <property type="protein sequence ID" value="TIB99304.1"/>
    <property type="molecule type" value="Genomic_DNA"/>
</dbReference>
<dbReference type="InterPro" id="IPR031127">
    <property type="entry name" value="E3_UB_ligase_RBR"/>
</dbReference>
<evidence type="ECO:0000256" key="1">
    <source>
        <dbReference type="ARBA" id="ARBA00001798"/>
    </source>
</evidence>
<dbReference type="FunFam" id="1.20.120.1750:FF:000007">
    <property type="entry name" value="RBR-type E3 ubiquitin transferase"/>
    <property type="match status" value="1"/>
</dbReference>
<evidence type="ECO:0000256" key="6">
    <source>
        <dbReference type="ARBA" id="ARBA00022771"/>
    </source>
</evidence>
<dbReference type="InterPro" id="IPR001841">
    <property type="entry name" value="Znf_RING"/>
</dbReference>
<gene>
    <name evidence="14" type="ORF">E3Q10_02709</name>
    <name evidence="13" type="ORF">E3Q17_02686</name>
</gene>
<accession>A0A4T0QVT7</accession>
<dbReference type="GO" id="GO:0016567">
    <property type="term" value="P:protein ubiquitination"/>
    <property type="evidence" value="ECO:0007669"/>
    <property type="project" value="InterPro"/>
</dbReference>
<evidence type="ECO:0000256" key="2">
    <source>
        <dbReference type="ARBA" id="ARBA00012251"/>
    </source>
</evidence>
<dbReference type="GO" id="GO:0008270">
    <property type="term" value="F:zinc ion binding"/>
    <property type="evidence" value="ECO:0007669"/>
    <property type="project" value="UniProtKB-KW"/>
</dbReference>
<dbReference type="CDD" id="cd20356">
    <property type="entry name" value="Rcat_RBR_HHARI-like"/>
    <property type="match status" value="1"/>
</dbReference>
<organism evidence="14 15">
    <name type="scientific">Wallemia mellicola</name>
    <dbReference type="NCBI Taxonomy" id="1708541"/>
    <lineage>
        <taxon>Eukaryota</taxon>
        <taxon>Fungi</taxon>
        <taxon>Dikarya</taxon>
        <taxon>Basidiomycota</taxon>
        <taxon>Wallemiomycotina</taxon>
        <taxon>Wallemiomycetes</taxon>
        <taxon>Wallemiales</taxon>
        <taxon>Wallemiaceae</taxon>
        <taxon>Wallemia</taxon>
    </lineage>
</organism>
<proteinExistence type="predicted"/>
<dbReference type="InterPro" id="IPR002867">
    <property type="entry name" value="IBR_dom"/>
</dbReference>
<dbReference type="Gene3D" id="1.20.120.1750">
    <property type="match status" value="1"/>
</dbReference>
<evidence type="ECO:0000313" key="13">
    <source>
        <dbReference type="EMBL" id="TIB99304.1"/>
    </source>
</evidence>
<feature type="region of interest" description="Disordered" evidence="10">
    <location>
        <begin position="1"/>
        <end position="51"/>
    </location>
</feature>
<evidence type="ECO:0000313" key="15">
    <source>
        <dbReference type="Proteomes" id="UP000305647"/>
    </source>
</evidence>
<dbReference type="EC" id="2.3.2.31" evidence="2"/>
<dbReference type="AlphaFoldDB" id="A0A4T0QVT7"/>
<keyword evidence="5" id="KW-0677">Repeat</keyword>
<dbReference type="PROSITE" id="PS50089">
    <property type="entry name" value="ZF_RING_2"/>
    <property type="match status" value="1"/>
</dbReference>
<dbReference type="Pfam" id="PF22191">
    <property type="entry name" value="IBR_1"/>
    <property type="match status" value="1"/>
</dbReference>
<keyword evidence="4" id="KW-0479">Metal-binding</keyword>
<sequence length="541" mass="62004">MSEDSDNYDMDAASFEGSDIVEDYQSSNPSEAFSDEDVDIDDNDAFNPSEALKPKKSKFDVDYKIYGIDDIINNQQSETDQVCNIFGLQPQDAIILLRHFGWNKEKLIERYSEDPDRILKQVGLAPGTSAAAQSDSRANPSRLKRVKGFTCEICFSGSEDASIQTLALSCGHRFCSDCWKMHCEEKINGQGESRKIECMQSDCQLTCATKTVMSEQIIGQIVSEDVFRRYQNLANKTYVEDNRRGLRFCPGPDCENVIECQVRGSDLESYIPIVLCKCGQVSCFGCSFNGDHRPALCGVTNLWVKKCEDDSETANWISANTKECPRCHSTIEKNGGCNHMTCRKCRHEWCWICMGEWSAHGTNYYNCNRYEEKSGKDARDGQQKSRVSLERYLHYYNRYANHEQSARLDRELYTKTERKMDEMQKSTSLTWIEVQFVKKAVETVTKCRMTLKWTYAMAYYLERNSMTELFEDNQADLEKAVENLSELLEKPLDVETIPDLRSQMQNATNYVKSRQIILLEDTLQGHLEGRWTYHAAIPSIA</sequence>
<dbReference type="InterPro" id="IPR045840">
    <property type="entry name" value="Ariadne"/>
</dbReference>